<keyword evidence="2" id="KW-0503">Monooxygenase</keyword>
<evidence type="ECO:0000259" key="1">
    <source>
        <dbReference type="PROSITE" id="PS51725"/>
    </source>
</evidence>
<dbReference type="InterPro" id="IPR007138">
    <property type="entry name" value="ABM_dom"/>
</dbReference>
<dbReference type="RefSeq" id="WP_119076318.1">
    <property type="nucleotide sequence ID" value="NZ_CP029600.1"/>
</dbReference>
<proteinExistence type="predicted"/>
<evidence type="ECO:0000313" key="2">
    <source>
        <dbReference type="EMBL" id="AWO00645.1"/>
    </source>
</evidence>
<gene>
    <name evidence="2" type="ORF">DLD77_02485</name>
</gene>
<accession>A0ABM6W9T0</accession>
<dbReference type="Pfam" id="PF03992">
    <property type="entry name" value="ABM"/>
    <property type="match status" value="1"/>
</dbReference>
<evidence type="ECO:0000313" key="3">
    <source>
        <dbReference type="Proteomes" id="UP000246099"/>
    </source>
</evidence>
<name>A0ABM6W9T0_9BACT</name>
<dbReference type="GO" id="GO:0004497">
    <property type="term" value="F:monooxygenase activity"/>
    <property type="evidence" value="ECO:0007669"/>
    <property type="project" value="UniProtKB-KW"/>
</dbReference>
<reference evidence="2 3" key="1">
    <citation type="submission" date="2018-05" db="EMBL/GenBank/DDBJ databases">
        <title>Chitinophaga sp. nov., isolated from rhizosphere soil of Alhagi.</title>
        <authorList>
            <person name="Liu Y."/>
        </authorList>
    </citation>
    <scope>NUCLEOTIDE SEQUENCE [LARGE SCALE GENOMIC DNA]</scope>
    <source>
        <strain evidence="2 3">T22</strain>
    </source>
</reference>
<dbReference type="SUPFAM" id="SSF54909">
    <property type="entry name" value="Dimeric alpha+beta barrel"/>
    <property type="match status" value="1"/>
</dbReference>
<dbReference type="InterPro" id="IPR011008">
    <property type="entry name" value="Dimeric_a/b-barrel"/>
</dbReference>
<protein>
    <submittedName>
        <fullName evidence="2">Antibiotic biosynthesis monooxygenase</fullName>
    </submittedName>
</protein>
<dbReference type="Proteomes" id="UP000246099">
    <property type="component" value="Chromosome"/>
</dbReference>
<keyword evidence="3" id="KW-1185">Reference proteome</keyword>
<dbReference type="Gene3D" id="3.30.70.100">
    <property type="match status" value="1"/>
</dbReference>
<sequence length="103" mass="11241">MSKYGYMGVLRAQPGKRDELAGILLEAAGGLQNYAGCLLYVVTKDEKDEDAVRVWEIWESKEEHDNSLKLPATRELITKAMPLLNGMPEGTALEVLGGKGSGF</sequence>
<feature type="domain" description="ABM" evidence="1">
    <location>
        <begin position="4"/>
        <end position="92"/>
    </location>
</feature>
<dbReference type="PROSITE" id="PS51725">
    <property type="entry name" value="ABM"/>
    <property type="match status" value="1"/>
</dbReference>
<keyword evidence="2" id="KW-0560">Oxidoreductase</keyword>
<dbReference type="EMBL" id="CP029600">
    <property type="protein sequence ID" value="AWO00645.1"/>
    <property type="molecule type" value="Genomic_DNA"/>
</dbReference>
<organism evidence="2 3">
    <name type="scientific">Chitinophaga alhagiae</name>
    <dbReference type="NCBI Taxonomy" id="2203219"/>
    <lineage>
        <taxon>Bacteria</taxon>
        <taxon>Pseudomonadati</taxon>
        <taxon>Bacteroidota</taxon>
        <taxon>Chitinophagia</taxon>
        <taxon>Chitinophagales</taxon>
        <taxon>Chitinophagaceae</taxon>
        <taxon>Chitinophaga</taxon>
    </lineage>
</organism>